<dbReference type="PANTHER" id="PTHR19229:SF250">
    <property type="entry name" value="ABC TRANSPORTER DOMAIN-CONTAINING PROTEIN-RELATED"/>
    <property type="match status" value="1"/>
</dbReference>
<feature type="transmembrane region" description="Helical" evidence="7">
    <location>
        <begin position="1067"/>
        <end position="1089"/>
    </location>
</feature>
<feature type="transmembrane region" description="Helical" evidence="7">
    <location>
        <begin position="1148"/>
        <end position="1169"/>
    </location>
</feature>
<evidence type="ECO:0000256" key="5">
    <source>
        <dbReference type="ARBA" id="ARBA00022989"/>
    </source>
</evidence>
<dbReference type="Pfam" id="PF12698">
    <property type="entry name" value="ABC2_membrane_3"/>
    <property type="match status" value="2"/>
</dbReference>
<dbReference type="CDD" id="cd03263">
    <property type="entry name" value="ABC_subfamily_A"/>
    <property type="match status" value="1"/>
</dbReference>
<feature type="domain" description="ABC transporter" evidence="8">
    <location>
        <begin position="516"/>
        <end position="749"/>
    </location>
</feature>
<accession>A0ABM1B139</accession>
<evidence type="ECO:0000313" key="9">
    <source>
        <dbReference type="Proteomes" id="UP000694941"/>
    </source>
</evidence>
<feature type="transmembrane region" description="Helical" evidence="7">
    <location>
        <begin position="21"/>
        <end position="42"/>
    </location>
</feature>
<name>A0ABM1B139_LIMPO</name>
<dbReference type="InterPro" id="IPR017871">
    <property type="entry name" value="ABC_transporter-like_CS"/>
</dbReference>
<dbReference type="PANTHER" id="PTHR19229">
    <property type="entry name" value="ATP-BINDING CASSETTE TRANSPORTER SUBFAMILY A ABCA"/>
    <property type="match status" value="1"/>
</dbReference>
<dbReference type="GeneID" id="106457733"/>
<organism evidence="9 10">
    <name type="scientific">Limulus polyphemus</name>
    <name type="common">Atlantic horseshoe crab</name>
    <dbReference type="NCBI Taxonomy" id="6850"/>
    <lineage>
        <taxon>Eukaryota</taxon>
        <taxon>Metazoa</taxon>
        <taxon>Ecdysozoa</taxon>
        <taxon>Arthropoda</taxon>
        <taxon>Chelicerata</taxon>
        <taxon>Merostomata</taxon>
        <taxon>Xiphosura</taxon>
        <taxon>Limulidae</taxon>
        <taxon>Limulus</taxon>
    </lineage>
</organism>
<dbReference type="InterPro" id="IPR026082">
    <property type="entry name" value="ABCA"/>
</dbReference>
<evidence type="ECO:0000256" key="3">
    <source>
        <dbReference type="ARBA" id="ARBA00022741"/>
    </source>
</evidence>
<evidence type="ECO:0000256" key="7">
    <source>
        <dbReference type="SAM" id="Phobius"/>
    </source>
</evidence>
<keyword evidence="6 7" id="KW-0472">Membrane</keyword>
<gene>
    <name evidence="10" type="primary">LOC106457733</name>
</gene>
<comment type="subcellular location">
    <subcellularLocation>
        <location evidence="1">Membrane</location>
        <topology evidence="1">Multi-pass membrane protein</topology>
    </subcellularLocation>
</comment>
<evidence type="ECO:0000256" key="4">
    <source>
        <dbReference type="ARBA" id="ARBA00022840"/>
    </source>
</evidence>
<dbReference type="PROSITE" id="PS50893">
    <property type="entry name" value="ABC_TRANSPORTER_2"/>
    <property type="match status" value="1"/>
</dbReference>
<sequence>MGVVQQFWVLIWKGLLLRRRHYVITGFEIIIPLLLAALLAYLKTHGTPESEMKVSIRNNATIFVSKDPLTLFPENNVINESFLFCPQNKRNRRLLEKAFGKIEKLNMNFNTPNLQGVDSEHDIELHASKAYSDPDFDPYFTGGIIFEDVGISPYSLAYKVRLPSWKYSYSIQTSNLYPSFLSFGPRTYESYQRSGFWCLQTAVALSHIEMLQEDNINMKKDISFATKMHRYPYPTYIETHFSFVNQLPALIVIGFLILCPVIVRRIVDEKSRGAKEMMRMMGLNDWCYWSATFFNNFLVMLFISAIFTILFKTNFRKDIALLYHTDGFLLFIILLLYSAATILFCITISTFFNKPVASVICTIILWECSFSVPQNLMDPYGGSKYGDTSLSLKLASCLLPNMAMHWAVRVMSTFESFKEGATWTNLGKAALPGDNLTLGGIMGMMIASLVVYGVIIWYVDAVWPWQFGIPKPFYFPFMPSYWCKRKPSLTPKDEELDDTSKRNFFEEDPVEQKPGIILSHLSKVYGWGRQRKNAVSNVSLKIYKGQITALLGHNGAGKTTTMNMLTGLFPPSKGTASVNGYDILIDTKKARQSLGLCPQHNVLYDDLTIEEHLKFFAGVKGCLMKDIREEVDSILHLLDLQNKRSELAQKLSGGMKRKLSLGIAMIGKSEVLVLDEPTSGMDPSARRIIWDVLQGMRQRRTILLTTHYMEEADTLSDRIAIMANGKVQCCGSPLFLKKKFGAGYYLRIAKGDLCEMDQVTQVVQKHVTDAYLEDSMNTELLYSLASNQTSSFPSLFHELEKSKDKLGITAIGVSVTTMEDVFMKIGQIAEDAVKESSTSREPTNEWEESHTETIAVMQRSDLPKLTGLMLFFQQLKGLLIKRFHYTKRHWVLALFQLVLPILIICLMIWLDKLSSGGLSNDSPPLRLDLKGSFGYTKGFYAYTGNMDPKWITLYKQTLERAGVEVKENVSDPNKYLLEIGEDDFSSFVKKHMVGGVFKSSDNILKLTSWYNGEPYHVAAMSLNLMHTTMLRYVTEVDTASITVVNHPLTGSTIKTLKNVAASFVSRFLYTIFLPIAFTLFSSAFILFPVEERISKAKLIQLMTGVKGITYWMMNFVWDFSIHFVCSVLLLIPFLAYDPNNIYSGQPESIGALFLLMLLYGFTSIPLSYIFSFLPKSPSTGFVLLAIINIIGGMVLSLICLIIESVRPDLEDTVNILCWIFRFIPNFALTWGFGNINRISQVNNLCDKITKENMNDICPVLITLGNDLTVKCCECKFELV</sequence>
<evidence type="ECO:0000313" key="10">
    <source>
        <dbReference type="RefSeq" id="XP_013772633.2"/>
    </source>
</evidence>
<protein>
    <submittedName>
        <fullName evidence="10">ATP-binding cassette sub-family A member 3-like</fullName>
    </submittedName>
</protein>
<dbReference type="SMART" id="SM00382">
    <property type="entry name" value="AAA"/>
    <property type="match status" value="1"/>
</dbReference>
<feature type="transmembrane region" description="Helical" evidence="7">
    <location>
        <begin position="436"/>
        <end position="459"/>
    </location>
</feature>
<dbReference type="InterPro" id="IPR003439">
    <property type="entry name" value="ABC_transporter-like_ATP-bd"/>
</dbReference>
<evidence type="ECO:0000259" key="8">
    <source>
        <dbReference type="PROSITE" id="PS50893"/>
    </source>
</evidence>
<feature type="transmembrane region" description="Helical" evidence="7">
    <location>
        <begin position="1181"/>
        <end position="1203"/>
    </location>
</feature>
<feature type="transmembrane region" description="Helical" evidence="7">
    <location>
        <begin position="890"/>
        <end position="910"/>
    </location>
</feature>
<dbReference type="Proteomes" id="UP000694941">
    <property type="component" value="Unplaced"/>
</dbReference>
<evidence type="ECO:0000256" key="6">
    <source>
        <dbReference type="ARBA" id="ARBA00023136"/>
    </source>
</evidence>
<feature type="transmembrane region" description="Helical" evidence="7">
    <location>
        <begin position="247"/>
        <end position="267"/>
    </location>
</feature>
<feature type="transmembrane region" description="Helical" evidence="7">
    <location>
        <begin position="1110"/>
        <end position="1136"/>
    </location>
</feature>
<keyword evidence="9" id="KW-1185">Reference proteome</keyword>
<dbReference type="InterPro" id="IPR027417">
    <property type="entry name" value="P-loop_NTPase"/>
</dbReference>
<dbReference type="InterPro" id="IPR013525">
    <property type="entry name" value="ABC2_TM"/>
</dbReference>
<keyword evidence="4" id="KW-0067">ATP-binding</keyword>
<keyword evidence="2 7" id="KW-0812">Transmembrane</keyword>
<evidence type="ECO:0000256" key="1">
    <source>
        <dbReference type="ARBA" id="ARBA00004141"/>
    </source>
</evidence>
<feature type="transmembrane region" description="Helical" evidence="7">
    <location>
        <begin position="288"/>
        <end position="311"/>
    </location>
</feature>
<dbReference type="InterPro" id="IPR003593">
    <property type="entry name" value="AAA+_ATPase"/>
</dbReference>
<keyword evidence="5 7" id="KW-1133">Transmembrane helix</keyword>
<proteinExistence type="predicted"/>
<feature type="transmembrane region" description="Helical" evidence="7">
    <location>
        <begin position="355"/>
        <end position="372"/>
    </location>
</feature>
<evidence type="ECO:0000256" key="2">
    <source>
        <dbReference type="ARBA" id="ARBA00022692"/>
    </source>
</evidence>
<dbReference type="Pfam" id="PF00005">
    <property type="entry name" value="ABC_tran"/>
    <property type="match status" value="1"/>
</dbReference>
<feature type="transmembrane region" description="Helical" evidence="7">
    <location>
        <begin position="1215"/>
        <end position="1233"/>
    </location>
</feature>
<keyword evidence="3" id="KW-0547">Nucleotide-binding</keyword>
<dbReference type="RefSeq" id="XP_013772633.2">
    <property type="nucleotide sequence ID" value="XM_013917179.2"/>
</dbReference>
<reference evidence="10" key="1">
    <citation type="submission" date="2025-08" db="UniProtKB">
        <authorList>
            <consortium name="RefSeq"/>
        </authorList>
    </citation>
    <scope>IDENTIFICATION</scope>
    <source>
        <tissue evidence="10">Muscle</tissue>
    </source>
</reference>
<dbReference type="Gene3D" id="3.40.50.300">
    <property type="entry name" value="P-loop containing nucleotide triphosphate hydrolases"/>
    <property type="match status" value="1"/>
</dbReference>
<dbReference type="SUPFAM" id="SSF52540">
    <property type="entry name" value="P-loop containing nucleoside triphosphate hydrolases"/>
    <property type="match status" value="1"/>
</dbReference>
<dbReference type="PROSITE" id="PS00211">
    <property type="entry name" value="ABC_TRANSPORTER_1"/>
    <property type="match status" value="1"/>
</dbReference>
<feature type="transmembrane region" description="Helical" evidence="7">
    <location>
        <begin position="327"/>
        <end position="348"/>
    </location>
</feature>